<dbReference type="GO" id="GO:0005975">
    <property type="term" value="P:carbohydrate metabolic process"/>
    <property type="evidence" value="ECO:0007669"/>
    <property type="project" value="InterPro"/>
</dbReference>
<sequence>MVSYKLLTPEDVYFSAPVPVVAEETSEPKPPEVKLCCKNKPCSTSTAFIVLATFLFVLCCIWLIGTVFWLKDPGNQIPYRSPSPSTSLSNQSRPSPETCSSIEVSHRFDCYPERQVVVTQDLCQARGCCFIQMPPTEKGVPWCFYPPDFPSYALDSLVDTDLGFMGKLVRKSETYYPKDVKNLKLDIMYETNTRLHVKVTDSSSKRFEVPISVPNATKKAISPEYVVEFSKQPFGLILKRLSSGTVLINTTVAPLFFADQFLQISTILPSQYIYGLGEHRAGLLHSVQWNTLTFWARDVPPTEMTNLYGVHPFYLGIEPDGSAHGVFLLNSNAMDVVLQPAPALTWRMIGGILDFYFFLGPDPSSVIQQYLEVVGYPSMPPFWALGFHLCRWGYKTSNKTWEVVRAMRNYGIPQDAQWNDIDYMEGFRDFTFDALNFNTLPEMVKDLHTHGQHYVMIVDPAISSTQPTGSYWPYDEGLKRGVFINDSDGETLIGKVWPGLTAFPDFLDAATQQWWYENLQMFYAKVPFDGLWIDMNEPSNFEDGSIKGCPSNELENPPYTPGILGGTLRGATLCASAKHKTETHYNVHSLYGLFEAKASAKSTFPSQGLYSGHWLGDNKSQWKDLYMSISGILNFNLLGIPLVGADICGFGDSTSEELCIRWMQLGAFYPFSRNHNTIEVQDPTVFSPLAREAMKDALLLRYSLFPLLYTLFHHAHIKGHTVARPLMFEFPTDVTTYSIDQQFLWGKSLMVIPVLEEKATSVTAYFPKGVWYDFYTTPNTTLWSSSGNPLHLTAALSENGKAEGDLFWDDGVSLDTYETSNYTYIVFDVSQNMFTSKVLHENIEATYIIVETVKILGVRQQPFNVTVNDVETPFTYLQNQPRPIRRAAVLRDLHVVLHDDHLKAFTAARGMLKCLREIVWHPPPGDFIALGSKSQAPEPKATTALLKPASASLPPDRKREAPTALPPPSGLSGLTKRPKLSSTPPLSALGRLADVATADKRAISPSIKEPSVVPIEGMFSPF</sequence>
<dbReference type="InterPro" id="IPR000322">
    <property type="entry name" value="Glyco_hydro_31_TIM"/>
</dbReference>
<evidence type="ECO:0000256" key="1">
    <source>
        <dbReference type="ARBA" id="ARBA00004370"/>
    </source>
</evidence>
<evidence type="ECO:0000259" key="12">
    <source>
        <dbReference type="PROSITE" id="PS51448"/>
    </source>
</evidence>
<keyword evidence="4 11" id="KW-0472">Membrane</keyword>
<keyword evidence="6" id="KW-0325">Glycoprotein</keyword>
<feature type="domain" description="P-type" evidence="12">
    <location>
        <begin position="97"/>
        <end position="147"/>
    </location>
</feature>
<keyword evidence="7 9" id="KW-0326">Glycosidase</keyword>
<dbReference type="Pfam" id="PF13802">
    <property type="entry name" value="Gal_mutarotas_2"/>
    <property type="match status" value="1"/>
</dbReference>
<dbReference type="Gene3D" id="4.10.110.10">
    <property type="entry name" value="Spasmolytic Protein, domain 1"/>
    <property type="match status" value="1"/>
</dbReference>
<feature type="region of interest" description="Disordered" evidence="10">
    <location>
        <begin position="947"/>
        <end position="990"/>
    </location>
</feature>
<accession>A0A8X7WSK3</accession>
<evidence type="ECO:0000256" key="8">
    <source>
        <dbReference type="PROSITE-ProRule" id="PRU00779"/>
    </source>
</evidence>
<dbReference type="Gene3D" id="3.20.20.80">
    <property type="entry name" value="Glycosidases"/>
    <property type="match status" value="1"/>
</dbReference>
<dbReference type="Proteomes" id="UP000886611">
    <property type="component" value="Unassembled WGS sequence"/>
</dbReference>
<dbReference type="CDD" id="cd00111">
    <property type="entry name" value="Trefoil"/>
    <property type="match status" value="1"/>
</dbReference>
<dbReference type="SUPFAM" id="SSF74650">
    <property type="entry name" value="Galactose mutarotase-like"/>
    <property type="match status" value="1"/>
</dbReference>
<comment type="subcellular location">
    <subcellularLocation>
        <location evidence="1">Membrane</location>
    </subcellularLocation>
</comment>
<dbReference type="InterPro" id="IPR025887">
    <property type="entry name" value="Glyco_hydro_31_N_dom"/>
</dbReference>
<dbReference type="InterPro" id="IPR013780">
    <property type="entry name" value="Glyco_hydro_b"/>
</dbReference>
<dbReference type="GO" id="GO:0004558">
    <property type="term" value="F:alpha-1,4-glucosidase activity"/>
    <property type="evidence" value="ECO:0007669"/>
    <property type="project" value="TreeGrafter"/>
</dbReference>
<feature type="transmembrane region" description="Helical" evidence="11">
    <location>
        <begin position="48"/>
        <end position="70"/>
    </location>
</feature>
<dbReference type="InterPro" id="IPR011013">
    <property type="entry name" value="Gal_mutarotase_sf_dom"/>
</dbReference>
<feature type="non-terminal residue" evidence="13">
    <location>
        <position position="1"/>
    </location>
</feature>
<dbReference type="SUPFAM" id="SSF51445">
    <property type="entry name" value="(Trans)glycosidases"/>
    <property type="match status" value="1"/>
</dbReference>
<evidence type="ECO:0000256" key="7">
    <source>
        <dbReference type="ARBA" id="ARBA00023295"/>
    </source>
</evidence>
<evidence type="ECO:0000256" key="9">
    <source>
        <dbReference type="RuleBase" id="RU361185"/>
    </source>
</evidence>
<comment type="similarity">
    <text evidence="2 9">Belongs to the glycosyl hydrolase 31 family.</text>
</comment>
<dbReference type="AlphaFoldDB" id="A0A8X7WSK3"/>
<gene>
    <name evidence="13" type="primary">Gaa_0</name>
    <name evidence="13" type="ORF">GTO96_0007727</name>
</gene>
<evidence type="ECO:0000256" key="6">
    <source>
        <dbReference type="ARBA" id="ARBA00023180"/>
    </source>
</evidence>
<evidence type="ECO:0000313" key="13">
    <source>
        <dbReference type="EMBL" id="KAG2455258.1"/>
    </source>
</evidence>
<dbReference type="SUPFAM" id="SSF51011">
    <property type="entry name" value="Glycosyl hydrolase domain"/>
    <property type="match status" value="1"/>
</dbReference>
<evidence type="ECO:0000256" key="4">
    <source>
        <dbReference type="ARBA" id="ARBA00023136"/>
    </source>
</evidence>
<dbReference type="InterPro" id="IPR048395">
    <property type="entry name" value="Glyco_hydro_31_C"/>
</dbReference>
<evidence type="ECO:0000313" key="14">
    <source>
        <dbReference type="Proteomes" id="UP000886611"/>
    </source>
</evidence>
<organism evidence="13 14">
    <name type="scientific">Polypterus senegalus</name>
    <name type="common">Senegal bichir</name>
    <dbReference type="NCBI Taxonomy" id="55291"/>
    <lineage>
        <taxon>Eukaryota</taxon>
        <taxon>Metazoa</taxon>
        <taxon>Chordata</taxon>
        <taxon>Craniata</taxon>
        <taxon>Vertebrata</taxon>
        <taxon>Euteleostomi</taxon>
        <taxon>Actinopterygii</taxon>
        <taxon>Polypteriformes</taxon>
        <taxon>Polypteridae</taxon>
        <taxon>Polypterus</taxon>
    </lineage>
</organism>
<dbReference type="Gene3D" id="2.60.40.1180">
    <property type="entry name" value="Golgi alpha-mannosidase II"/>
    <property type="match status" value="1"/>
</dbReference>
<keyword evidence="14" id="KW-1185">Reference proteome</keyword>
<comment type="caution">
    <text evidence="8">Lacks conserved residue(s) required for the propagation of feature annotation.</text>
</comment>
<dbReference type="InterPro" id="IPR044913">
    <property type="entry name" value="P_trefoil_dom_sf"/>
</dbReference>
<dbReference type="SMART" id="SM00018">
    <property type="entry name" value="PD"/>
    <property type="match status" value="1"/>
</dbReference>
<reference evidence="13 14" key="1">
    <citation type="journal article" date="2021" name="Cell">
        <title>Tracing the genetic footprints of vertebrate landing in non-teleost ray-finned fishes.</title>
        <authorList>
            <person name="Bi X."/>
            <person name="Wang K."/>
            <person name="Yang L."/>
            <person name="Pan H."/>
            <person name="Jiang H."/>
            <person name="Wei Q."/>
            <person name="Fang M."/>
            <person name="Yu H."/>
            <person name="Zhu C."/>
            <person name="Cai Y."/>
            <person name="He Y."/>
            <person name="Gan X."/>
            <person name="Zeng H."/>
            <person name="Yu D."/>
            <person name="Zhu Y."/>
            <person name="Jiang H."/>
            <person name="Qiu Q."/>
            <person name="Yang H."/>
            <person name="Zhang Y.E."/>
            <person name="Wang W."/>
            <person name="Zhu M."/>
            <person name="He S."/>
            <person name="Zhang G."/>
        </authorList>
    </citation>
    <scope>NUCLEOTIDE SEQUENCE [LARGE SCALE GENOMIC DNA]</scope>
    <source>
        <strain evidence="13">Bchr_013</strain>
    </source>
</reference>
<evidence type="ECO:0000256" key="2">
    <source>
        <dbReference type="ARBA" id="ARBA00007806"/>
    </source>
</evidence>
<dbReference type="PANTHER" id="PTHR22762:SF104">
    <property type="entry name" value="P-TYPE DOMAIN-CONTAINING PROTEIN"/>
    <property type="match status" value="1"/>
</dbReference>
<dbReference type="SUPFAM" id="SSF57492">
    <property type="entry name" value="Trefoil"/>
    <property type="match status" value="1"/>
</dbReference>
<keyword evidence="11" id="KW-1133">Transmembrane helix</keyword>
<dbReference type="PROSITE" id="PS00129">
    <property type="entry name" value="GLYCOSYL_HYDROL_F31_1"/>
    <property type="match status" value="1"/>
</dbReference>
<dbReference type="PROSITE" id="PS00707">
    <property type="entry name" value="GLYCOSYL_HYDROL_F31_2"/>
    <property type="match status" value="1"/>
</dbReference>
<dbReference type="InterPro" id="IPR030458">
    <property type="entry name" value="Glyco_hydro_31_AS"/>
</dbReference>
<keyword evidence="3 9" id="KW-0378">Hydrolase</keyword>
<dbReference type="InterPro" id="IPR017853">
    <property type="entry name" value="GH"/>
</dbReference>
<dbReference type="Pfam" id="PF01055">
    <property type="entry name" value="Glyco_hydro_31_2nd"/>
    <property type="match status" value="1"/>
</dbReference>
<dbReference type="GO" id="GO:0030246">
    <property type="term" value="F:carbohydrate binding"/>
    <property type="evidence" value="ECO:0007669"/>
    <property type="project" value="InterPro"/>
</dbReference>
<evidence type="ECO:0000256" key="5">
    <source>
        <dbReference type="ARBA" id="ARBA00023157"/>
    </source>
</evidence>
<feature type="non-terminal residue" evidence="13">
    <location>
        <position position="1022"/>
    </location>
</feature>
<proteinExistence type="inferred from homology"/>
<dbReference type="Pfam" id="PF00088">
    <property type="entry name" value="Trefoil"/>
    <property type="match status" value="1"/>
</dbReference>
<dbReference type="PROSITE" id="PS51448">
    <property type="entry name" value="P_TREFOIL_2"/>
    <property type="match status" value="1"/>
</dbReference>
<dbReference type="InterPro" id="IPR030459">
    <property type="entry name" value="Glyco_hydro_31_CS"/>
</dbReference>
<keyword evidence="5" id="KW-1015">Disulfide bond</keyword>
<keyword evidence="11" id="KW-0812">Transmembrane</keyword>
<dbReference type="GO" id="GO:0016020">
    <property type="term" value="C:membrane"/>
    <property type="evidence" value="ECO:0007669"/>
    <property type="project" value="UniProtKB-SubCell"/>
</dbReference>
<dbReference type="FunFam" id="2.60.40.1760:FF:000001">
    <property type="entry name" value="Maltase-glucoamylase, intestinal"/>
    <property type="match status" value="1"/>
</dbReference>
<dbReference type="CDD" id="cd06602">
    <property type="entry name" value="GH31_MGAM_SI_GAA"/>
    <property type="match status" value="1"/>
</dbReference>
<dbReference type="EMBL" id="JAATIS010009265">
    <property type="protein sequence ID" value="KAG2455258.1"/>
    <property type="molecule type" value="Genomic_DNA"/>
</dbReference>
<evidence type="ECO:0000256" key="3">
    <source>
        <dbReference type="ARBA" id="ARBA00022801"/>
    </source>
</evidence>
<dbReference type="Gene3D" id="2.60.40.1760">
    <property type="entry name" value="glycosyl hydrolase (family 31)"/>
    <property type="match status" value="1"/>
</dbReference>
<dbReference type="PANTHER" id="PTHR22762">
    <property type="entry name" value="ALPHA-GLUCOSIDASE"/>
    <property type="match status" value="1"/>
</dbReference>
<evidence type="ECO:0000256" key="11">
    <source>
        <dbReference type="SAM" id="Phobius"/>
    </source>
</evidence>
<evidence type="ECO:0000256" key="10">
    <source>
        <dbReference type="SAM" id="MobiDB-lite"/>
    </source>
</evidence>
<dbReference type="Pfam" id="PF21365">
    <property type="entry name" value="Glyco_hydro_31_3rd"/>
    <property type="match status" value="1"/>
</dbReference>
<comment type="caution">
    <text evidence="13">The sequence shown here is derived from an EMBL/GenBank/DDBJ whole genome shotgun (WGS) entry which is preliminary data.</text>
</comment>
<dbReference type="CDD" id="cd14752">
    <property type="entry name" value="GH31_N"/>
    <property type="match status" value="1"/>
</dbReference>
<protein>
    <submittedName>
        <fullName evidence="13">LYAG glucosidase</fullName>
    </submittedName>
</protein>
<name>A0A8X7WSK3_POLSE</name>
<dbReference type="InterPro" id="IPR000519">
    <property type="entry name" value="P_trefoil_dom"/>
</dbReference>